<evidence type="ECO:0000313" key="2">
    <source>
        <dbReference type="EMBL" id="GAH35887.1"/>
    </source>
</evidence>
<dbReference type="EMBL" id="BARU01012004">
    <property type="protein sequence ID" value="GAH35887.1"/>
    <property type="molecule type" value="Genomic_DNA"/>
</dbReference>
<name>X1ETH2_9ZZZZ</name>
<comment type="caution">
    <text evidence="2">The sequence shown here is derived from an EMBL/GenBank/DDBJ whole genome shotgun (WGS) entry which is preliminary data.</text>
</comment>
<dbReference type="AlphaFoldDB" id="X1ETH2"/>
<feature type="region of interest" description="Disordered" evidence="1">
    <location>
        <begin position="26"/>
        <end position="46"/>
    </location>
</feature>
<accession>X1ETH2</accession>
<reference evidence="2" key="1">
    <citation type="journal article" date="2014" name="Front. Microbiol.">
        <title>High frequency of phylogenetically diverse reductive dehalogenase-homologous genes in deep subseafloor sedimentary metagenomes.</title>
        <authorList>
            <person name="Kawai M."/>
            <person name="Futagami T."/>
            <person name="Toyoda A."/>
            <person name="Takaki Y."/>
            <person name="Nishi S."/>
            <person name="Hori S."/>
            <person name="Arai W."/>
            <person name="Tsubouchi T."/>
            <person name="Morono Y."/>
            <person name="Uchiyama I."/>
            <person name="Ito T."/>
            <person name="Fujiyama A."/>
            <person name="Inagaki F."/>
            <person name="Takami H."/>
        </authorList>
    </citation>
    <scope>NUCLEOTIDE SEQUENCE</scope>
    <source>
        <strain evidence="2">Expedition CK06-06</strain>
    </source>
</reference>
<gene>
    <name evidence="2" type="ORF">S03H2_22327</name>
</gene>
<organism evidence="2">
    <name type="scientific">marine sediment metagenome</name>
    <dbReference type="NCBI Taxonomy" id="412755"/>
    <lineage>
        <taxon>unclassified sequences</taxon>
        <taxon>metagenomes</taxon>
        <taxon>ecological metagenomes</taxon>
    </lineage>
</organism>
<proteinExistence type="predicted"/>
<evidence type="ECO:0000256" key="1">
    <source>
        <dbReference type="SAM" id="MobiDB-lite"/>
    </source>
</evidence>
<feature type="non-terminal residue" evidence="2">
    <location>
        <position position="254"/>
    </location>
</feature>
<protein>
    <submittedName>
        <fullName evidence="2">Uncharacterized protein</fullName>
    </submittedName>
</protein>
<sequence>TALVLGALLAAALPVSGAQQPKAAAAKPQVDPLWPTKMAPHDWPTNPGTRYEMADLVKIVPREEIIIRAKVPGWRTGDMGTLGVGDQFHFEAILAHNSSQKWGSVKEHRDGGTLTRTVFWMDAGGKVVKEDPHIVKGGCVCSGVYSLYLNIPSWAKTARHRLGLRYVNKRLKMDVRKDLFFRVVNDGSWRKSPLLERLQAACPMVVTFQNGVPCPELSITGYKGAADTYMHSTHNVPDRNSDFVNYGGLTMLMV</sequence>
<feature type="non-terminal residue" evidence="2">
    <location>
        <position position="1"/>
    </location>
</feature>